<dbReference type="OrthoDB" id="3468954at2"/>
<dbReference type="Proteomes" id="UP000321261">
    <property type="component" value="Unassembled WGS sequence"/>
</dbReference>
<evidence type="ECO:0000256" key="3">
    <source>
        <dbReference type="ARBA" id="ARBA00022692"/>
    </source>
</evidence>
<protein>
    <submittedName>
        <fullName evidence="7">Monosaccharide ABC transporter membrane protein (CUT2 family)</fullName>
    </submittedName>
</protein>
<comment type="caution">
    <text evidence="7">The sequence shown here is derived from an EMBL/GenBank/DDBJ whole genome shotgun (WGS) entry which is preliminary data.</text>
</comment>
<feature type="transmembrane region" description="Helical" evidence="6">
    <location>
        <begin position="63"/>
        <end position="82"/>
    </location>
</feature>
<feature type="transmembrane region" description="Helical" evidence="6">
    <location>
        <begin position="30"/>
        <end position="51"/>
    </location>
</feature>
<evidence type="ECO:0000256" key="5">
    <source>
        <dbReference type="ARBA" id="ARBA00023136"/>
    </source>
</evidence>
<feature type="transmembrane region" description="Helical" evidence="6">
    <location>
        <begin position="311"/>
        <end position="330"/>
    </location>
</feature>
<evidence type="ECO:0000313" key="7">
    <source>
        <dbReference type="EMBL" id="TWF75281.1"/>
    </source>
</evidence>
<accession>A0A561SK87</accession>
<feature type="transmembrane region" description="Helical" evidence="6">
    <location>
        <begin position="110"/>
        <end position="128"/>
    </location>
</feature>
<comment type="subcellular location">
    <subcellularLocation>
        <location evidence="1">Cell membrane</location>
        <topology evidence="1">Multi-pass membrane protein</topology>
    </subcellularLocation>
</comment>
<dbReference type="Pfam" id="PF02653">
    <property type="entry name" value="BPD_transp_2"/>
    <property type="match status" value="1"/>
</dbReference>
<evidence type="ECO:0000313" key="8">
    <source>
        <dbReference type="Proteomes" id="UP000321261"/>
    </source>
</evidence>
<keyword evidence="4 6" id="KW-1133">Transmembrane helix</keyword>
<dbReference type="AlphaFoldDB" id="A0A561SK87"/>
<name>A0A561SK87_9PSEU</name>
<organism evidence="7 8">
    <name type="scientific">Pseudonocardia hierapolitana</name>
    <dbReference type="NCBI Taxonomy" id="1128676"/>
    <lineage>
        <taxon>Bacteria</taxon>
        <taxon>Bacillati</taxon>
        <taxon>Actinomycetota</taxon>
        <taxon>Actinomycetes</taxon>
        <taxon>Pseudonocardiales</taxon>
        <taxon>Pseudonocardiaceae</taxon>
        <taxon>Pseudonocardia</taxon>
    </lineage>
</organism>
<evidence type="ECO:0000256" key="4">
    <source>
        <dbReference type="ARBA" id="ARBA00022989"/>
    </source>
</evidence>
<dbReference type="GO" id="GO:0005886">
    <property type="term" value="C:plasma membrane"/>
    <property type="evidence" value="ECO:0007669"/>
    <property type="project" value="UniProtKB-SubCell"/>
</dbReference>
<feature type="transmembrane region" description="Helical" evidence="6">
    <location>
        <begin position="285"/>
        <end position="305"/>
    </location>
</feature>
<dbReference type="EMBL" id="VIWU01000001">
    <property type="protein sequence ID" value="TWF75281.1"/>
    <property type="molecule type" value="Genomic_DNA"/>
</dbReference>
<feature type="transmembrane region" description="Helical" evidence="6">
    <location>
        <begin position="140"/>
        <end position="159"/>
    </location>
</feature>
<dbReference type="GO" id="GO:0022857">
    <property type="term" value="F:transmembrane transporter activity"/>
    <property type="evidence" value="ECO:0007669"/>
    <property type="project" value="InterPro"/>
</dbReference>
<sequence length="339" mass="34396">MNAARPGTAVVGARPSVLAPTPLARRVIDAGPVLALVALAAVFSLLTDRFLTAGNAGSIADQTAILLVLAAGATFVILLGSIDLSVEGVMATSSLVAVLLAANDRNGNDLGYLAVLGGVGVGALFGLVNGLLHTRLRIPSFMVTLGTGAIGTGIATVLFGGQPPRMLDEGLRLWGTDRVLGVSRLALLALAVLLLGYLVQRYTRVGRTILLVGGDEQIARLAGLPVARYKVWAFVLAGSAAGLAGVMAATRLGVGDVQIGSGQLFATITAVVVGGTLLSGGRGGVLQTLVGALLISVLANGLILVGVDPAIQRSVQGVVIVVAIAATVWTQRRRTRVVK</sequence>
<reference evidence="7 8" key="1">
    <citation type="submission" date="2019-06" db="EMBL/GenBank/DDBJ databases">
        <title>Sequencing the genomes of 1000 actinobacteria strains.</title>
        <authorList>
            <person name="Klenk H.-P."/>
        </authorList>
    </citation>
    <scope>NUCLEOTIDE SEQUENCE [LARGE SCALE GENOMIC DNA]</scope>
    <source>
        <strain evidence="7 8">DSM 45671</strain>
    </source>
</reference>
<keyword evidence="8" id="KW-1185">Reference proteome</keyword>
<feature type="transmembrane region" description="Helical" evidence="6">
    <location>
        <begin position="179"/>
        <end position="199"/>
    </location>
</feature>
<keyword evidence="3 6" id="KW-0812">Transmembrane</keyword>
<dbReference type="PANTHER" id="PTHR32196">
    <property type="entry name" value="ABC TRANSPORTER PERMEASE PROTEIN YPHD-RELATED-RELATED"/>
    <property type="match status" value="1"/>
</dbReference>
<gene>
    <name evidence="7" type="ORF">FHX44_111165</name>
</gene>
<dbReference type="CDD" id="cd06579">
    <property type="entry name" value="TM_PBP1_transp_AraH_like"/>
    <property type="match status" value="1"/>
</dbReference>
<keyword evidence="5 6" id="KW-0472">Membrane</keyword>
<evidence type="ECO:0000256" key="1">
    <source>
        <dbReference type="ARBA" id="ARBA00004651"/>
    </source>
</evidence>
<keyword evidence="2" id="KW-1003">Cell membrane</keyword>
<dbReference type="PANTHER" id="PTHR32196:SF72">
    <property type="entry name" value="RIBOSE IMPORT PERMEASE PROTEIN RBSC"/>
    <property type="match status" value="1"/>
</dbReference>
<feature type="transmembrane region" description="Helical" evidence="6">
    <location>
        <begin position="231"/>
        <end position="254"/>
    </location>
</feature>
<proteinExistence type="predicted"/>
<feature type="transmembrane region" description="Helical" evidence="6">
    <location>
        <begin position="260"/>
        <end position="278"/>
    </location>
</feature>
<dbReference type="InterPro" id="IPR001851">
    <property type="entry name" value="ABC_transp_permease"/>
</dbReference>
<evidence type="ECO:0000256" key="2">
    <source>
        <dbReference type="ARBA" id="ARBA00022475"/>
    </source>
</evidence>
<evidence type="ECO:0000256" key="6">
    <source>
        <dbReference type="SAM" id="Phobius"/>
    </source>
</evidence>